<gene>
    <name evidence="9" type="ORF">IMSHALPRED_004266</name>
</gene>
<evidence type="ECO:0000313" key="10">
    <source>
        <dbReference type="Proteomes" id="UP000664534"/>
    </source>
</evidence>
<dbReference type="EMBL" id="CAJPDT010000020">
    <property type="protein sequence ID" value="CAF9918279.1"/>
    <property type="molecule type" value="Genomic_DNA"/>
</dbReference>
<evidence type="ECO:0000256" key="6">
    <source>
        <dbReference type="ARBA" id="ARBA00023004"/>
    </source>
</evidence>
<keyword evidence="5" id="KW-0560">Oxidoreductase</keyword>
<feature type="compositionally biased region" description="Polar residues" evidence="7">
    <location>
        <begin position="23"/>
        <end position="33"/>
    </location>
</feature>
<comment type="caution">
    <text evidence="9">The sequence shown here is derived from an EMBL/GenBank/DDBJ whole genome shotgun (WGS) entry which is preliminary data.</text>
</comment>
<organism evidence="9 10">
    <name type="scientific">Imshaugia aleurites</name>
    <dbReference type="NCBI Taxonomy" id="172621"/>
    <lineage>
        <taxon>Eukaryota</taxon>
        <taxon>Fungi</taxon>
        <taxon>Dikarya</taxon>
        <taxon>Ascomycota</taxon>
        <taxon>Pezizomycotina</taxon>
        <taxon>Lecanoromycetes</taxon>
        <taxon>OSLEUM clade</taxon>
        <taxon>Lecanoromycetidae</taxon>
        <taxon>Lecanorales</taxon>
        <taxon>Lecanorineae</taxon>
        <taxon>Parmeliaceae</taxon>
        <taxon>Imshaugia</taxon>
    </lineage>
</organism>
<keyword evidence="3" id="KW-0479">Metal-binding</keyword>
<dbReference type="Proteomes" id="UP000664534">
    <property type="component" value="Unassembled WGS sequence"/>
</dbReference>
<feature type="region of interest" description="Disordered" evidence="7">
    <location>
        <begin position="1"/>
        <end position="67"/>
    </location>
</feature>
<dbReference type="Pfam" id="PF02668">
    <property type="entry name" value="TauD"/>
    <property type="match status" value="1"/>
</dbReference>
<dbReference type="SUPFAM" id="SSF51197">
    <property type="entry name" value="Clavaminate synthase-like"/>
    <property type="match status" value="1"/>
</dbReference>
<dbReference type="GO" id="GO:0016706">
    <property type="term" value="F:2-oxoglutarate-dependent dioxygenase activity"/>
    <property type="evidence" value="ECO:0007669"/>
    <property type="project" value="TreeGrafter"/>
</dbReference>
<name>A0A8H3ILR1_9LECA</name>
<proteinExistence type="inferred from homology"/>
<dbReference type="AlphaFoldDB" id="A0A8H3ILR1"/>
<evidence type="ECO:0000256" key="2">
    <source>
        <dbReference type="ARBA" id="ARBA00005896"/>
    </source>
</evidence>
<dbReference type="PANTHER" id="PTHR30468:SF10">
    <property type="entry name" value="TAUD_TFDA-LIKE DOMAIN-CONTAINING PROTEIN"/>
    <property type="match status" value="1"/>
</dbReference>
<keyword evidence="6" id="KW-0408">Iron</keyword>
<dbReference type="Gene3D" id="3.60.130.10">
    <property type="entry name" value="Clavaminate synthase-like"/>
    <property type="match status" value="1"/>
</dbReference>
<comment type="similarity">
    <text evidence="2">Belongs to the TfdA dioxygenase family.</text>
</comment>
<accession>A0A8H3ILR1</accession>
<dbReference type="InterPro" id="IPR051323">
    <property type="entry name" value="AtsK-like"/>
</dbReference>
<dbReference type="FunFam" id="3.60.130.10:FF:000005">
    <property type="entry name" value="TfdA family taurine dioxygenase"/>
    <property type="match status" value="1"/>
</dbReference>
<dbReference type="OrthoDB" id="10257314at2759"/>
<dbReference type="InterPro" id="IPR003819">
    <property type="entry name" value="TauD/TfdA-like"/>
</dbReference>
<feature type="domain" description="TauD/TfdA-like" evidence="8">
    <location>
        <begin position="78"/>
        <end position="377"/>
    </location>
</feature>
<evidence type="ECO:0000256" key="4">
    <source>
        <dbReference type="ARBA" id="ARBA00022964"/>
    </source>
</evidence>
<evidence type="ECO:0000259" key="8">
    <source>
        <dbReference type="Pfam" id="PF02668"/>
    </source>
</evidence>
<comment type="cofactor">
    <cofactor evidence="1">
        <name>Fe(2+)</name>
        <dbReference type="ChEBI" id="CHEBI:29033"/>
    </cofactor>
</comment>
<evidence type="ECO:0000256" key="5">
    <source>
        <dbReference type="ARBA" id="ARBA00023002"/>
    </source>
</evidence>
<evidence type="ECO:0000313" key="9">
    <source>
        <dbReference type="EMBL" id="CAF9918279.1"/>
    </source>
</evidence>
<keyword evidence="10" id="KW-1185">Reference proteome</keyword>
<dbReference type="PANTHER" id="PTHR30468">
    <property type="entry name" value="ALPHA-KETOGLUTARATE-DEPENDENT SULFONATE DIOXYGENASE"/>
    <property type="match status" value="1"/>
</dbReference>
<reference evidence="9" key="1">
    <citation type="submission" date="2021-03" db="EMBL/GenBank/DDBJ databases">
        <authorList>
            <person name="Tagirdzhanova G."/>
        </authorList>
    </citation>
    <scope>NUCLEOTIDE SEQUENCE</scope>
</reference>
<dbReference type="GO" id="GO:0005737">
    <property type="term" value="C:cytoplasm"/>
    <property type="evidence" value="ECO:0007669"/>
    <property type="project" value="TreeGrafter"/>
</dbReference>
<keyword evidence="4" id="KW-0223">Dioxygenase</keyword>
<evidence type="ECO:0000256" key="3">
    <source>
        <dbReference type="ARBA" id="ARBA00022723"/>
    </source>
</evidence>
<evidence type="ECO:0000256" key="1">
    <source>
        <dbReference type="ARBA" id="ARBA00001954"/>
    </source>
</evidence>
<protein>
    <recommendedName>
        <fullName evidence="8">TauD/TfdA-like domain-containing protein</fullName>
    </recommendedName>
</protein>
<dbReference type="InterPro" id="IPR042098">
    <property type="entry name" value="TauD-like_sf"/>
</dbReference>
<evidence type="ECO:0000256" key="7">
    <source>
        <dbReference type="SAM" id="MobiDB-lite"/>
    </source>
</evidence>
<dbReference type="GO" id="GO:0046872">
    <property type="term" value="F:metal ion binding"/>
    <property type="evidence" value="ECO:0007669"/>
    <property type="project" value="UniProtKB-KW"/>
</dbReference>
<sequence>MAPHADHTTFAETAVTEKLPTNGDAQAQAQKATNGDAKEYGGAVSNGEGDKSLTSTHHASPSPPLQLKGVLNDFKSFDVTPVIGREFPDAKLDEWLKAPNSDELIKDLAITISQRGVVFFRAQDGLDDTLQKELAQRLGELSGKPASSKLHIHPVVNSGRDEGVGDDEVSVISSRQAKKFYKGSFLDPSAKRQSGKEGWHSDITFEPVPSDYSILRLVELPGTGGDTLWASGYELYDRLSIPYQKFLDTLTATYAQPKFNKTAENNGFKIYSAPRGSPQNIGEELSAVHPVIRTNPVTGWKSVFAVGEHVQHVNDVTPLESKALLKWFVKLIVDNHDLQVRHRWQNPNDVAIWDNRSVYHSATADYEGFGERLGHRAVSIGEKPFLDVRSKSRREALEELSKEGNKSVEGRISVS</sequence>